<evidence type="ECO:0000256" key="11">
    <source>
        <dbReference type="RuleBase" id="RU003616"/>
    </source>
</evidence>
<feature type="non-terminal residue" evidence="13">
    <location>
        <position position="83"/>
    </location>
</feature>
<sequence length="83" mass="9165">SRLKRHGMILKSPCCPSHLALVDMKGFDPSDVSVMVKDGRVTVAAEHEDECNTGLAKTHSHRKFIKEFSLPPAGNENEVTYSL</sequence>
<organism evidence="13 14">
    <name type="scientific">Chaetops frenatus</name>
    <name type="common">Rufous rock-jumper</name>
    <dbReference type="NCBI Taxonomy" id="221966"/>
    <lineage>
        <taxon>Eukaryota</taxon>
        <taxon>Metazoa</taxon>
        <taxon>Chordata</taxon>
        <taxon>Craniata</taxon>
        <taxon>Vertebrata</taxon>
        <taxon>Euteleostomi</taxon>
        <taxon>Archelosauria</taxon>
        <taxon>Archosauria</taxon>
        <taxon>Dinosauria</taxon>
        <taxon>Saurischia</taxon>
        <taxon>Theropoda</taxon>
        <taxon>Coelurosauria</taxon>
        <taxon>Aves</taxon>
        <taxon>Neognathae</taxon>
        <taxon>Neoaves</taxon>
        <taxon>Telluraves</taxon>
        <taxon>Australaves</taxon>
        <taxon>Passeriformes</taxon>
        <taxon>Picathartidae</taxon>
        <taxon>Chaetops</taxon>
    </lineage>
</organism>
<dbReference type="PANTHER" id="PTHR17125:SF2">
    <property type="entry name" value="OUTER DENSE FIBER PROTEIN 1"/>
    <property type="match status" value="1"/>
</dbReference>
<evidence type="ECO:0000256" key="7">
    <source>
        <dbReference type="ARBA" id="ARBA00022846"/>
    </source>
</evidence>
<dbReference type="PROSITE" id="PS01031">
    <property type="entry name" value="SHSP"/>
    <property type="match status" value="1"/>
</dbReference>
<evidence type="ECO:0000256" key="9">
    <source>
        <dbReference type="ARBA" id="ARBA00023069"/>
    </source>
</evidence>
<evidence type="ECO:0000256" key="1">
    <source>
        <dbReference type="ARBA" id="ARBA00001979"/>
    </source>
</evidence>
<proteinExistence type="inferred from homology"/>
<dbReference type="GO" id="GO:0030154">
    <property type="term" value="P:cell differentiation"/>
    <property type="evidence" value="ECO:0007669"/>
    <property type="project" value="UniProtKB-KW"/>
</dbReference>
<keyword evidence="5" id="KW-0217">Developmental protein</keyword>
<comment type="function">
    <text evidence="1">Component of the outer dense fibers (ODF) of spermatozoa. ODF are filamentous structures located on the outside of the axoneme in the midpiece and principal piece of the mammalian sperm tail and may help to maintain the passive elastic structures and elastic recoil of the sperm tail.</text>
</comment>
<gene>
    <name evidence="13" type="primary">Odf1</name>
    <name evidence="13" type="ORF">CHAFRE_R03306</name>
</gene>
<evidence type="ECO:0000313" key="14">
    <source>
        <dbReference type="Proteomes" id="UP000563107"/>
    </source>
</evidence>
<evidence type="ECO:0000256" key="5">
    <source>
        <dbReference type="ARBA" id="ARBA00022473"/>
    </source>
</evidence>
<dbReference type="Pfam" id="PF00011">
    <property type="entry name" value="HSP20"/>
    <property type="match status" value="1"/>
</dbReference>
<feature type="domain" description="SHSP" evidence="12">
    <location>
        <begin position="1"/>
        <end position="83"/>
    </location>
</feature>
<evidence type="ECO:0000256" key="2">
    <source>
        <dbReference type="ARBA" id="ARBA00004230"/>
    </source>
</evidence>
<dbReference type="EMBL" id="VZTR01008881">
    <property type="protein sequence ID" value="NXT63069.1"/>
    <property type="molecule type" value="Genomic_DNA"/>
</dbReference>
<reference evidence="13 14" key="1">
    <citation type="submission" date="2019-09" db="EMBL/GenBank/DDBJ databases">
        <title>Bird 10,000 Genomes (B10K) Project - Family phase.</title>
        <authorList>
            <person name="Zhang G."/>
        </authorList>
    </citation>
    <scope>NUCLEOTIDE SEQUENCE [LARGE SCALE GENOMIC DNA]</scope>
    <source>
        <strain evidence="13">B10K-DU-012-41</strain>
    </source>
</reference>
<dbReference type="GO" id="GO:0007283">
    <property type="term" value="P:spermatogenesis"/>
    <property type="evidence" value="ECO:0007669"/>
    <property type="project" value="UniProtKB-KW"/>
</dbReference>
<dbReference type="GO" id="GO:0031514">
    <property type="term" value="C:motile cilium"/>
    <property type="evidence" value="ECO:0007669"/>
    <property type="project" value="UniProtKB-SubCell"/>
</dbReference>
<keyword evidence="9" id="KW-0966">Cell projection</keyword>
<evidence type="ECO:0000313" key="13">
    <source>
        <dbReference type="EMBL" id="NXT63069.1"/>
    </source>
</evidence>
<keyword evidence="7" id="KW-0282">Flagellum</keyword>
<comment type="similarity">
    <text evidence="10 11">Belongs to the small heat shock protein (HSP20) family.</text>
</comment>
<evidence type="ECO:0000256" key="8">
    <source>
        <dbReference type="ARBA" id="ARBA00022871"/>
    </source>
</evidence>
<dbReference type="Proteomes" id="UP000563107">
    <property type="component" value="Unassembled WGS sequence"/>
</dbReference>
<dbReference type="GO" id="GO:0099513">
    <property type="term" value="C:polymeric cytoskeletal fiber"/>
    <property type="evidence" value="ECO:0007669"/>
    <property type="project" value="InterPro"/>
</dbReference>
<dbReference type="GO" id="GO:0005813">
    <property type="term" value="C:centrosome"/>
    <property type="evidence" value="ECO:0007669"/>
    <property type="project" value="UniProtKB-SubCell"/>
</dbReference>
<keyword evidence="14" id="KW-1185">Reference proteome</keyword>
<protein>
    <recommendedName>
        <fullName evidence="4">Outer dense fiber protein 1</fullName>
    </recommendedName>
</protein>
<keyword evidence="9" id="KW-0969">Cilium</keyword>
<dbReference type="AlphaFoldDB" id="A0A7L3E5Y1"/>
<comment type="caution">
    <text evidence="13">The sequence shown here is derived from an EMBL/GenBank/DDBJ whole genome shotgun (WGS) entry which is preliminary data.</text>
</comment>
<comment type="subcellular location">
    <subcellularLocation>
        <location evidence="2">Cell projection</location>
        <location evidence="2">Cilium</location>
        <location evidence="2">Flagellum</location>
    </subcellularLocation>
    <subcellularLocation>
        <location evidence="3">Cytoplasm</location>
        <location evidence="3">Cytoskeleton</location>
        <location evidence="3">Microtubule organizing center</location>
        <location evidence="3">Centrosome</location>
    </subcellularLocation>
</comment>
<dbReference type="PANTHER" id="PTHR17125">
    <property type="entry name" value="OUTER DENSE FIBER PROTEIN 1"/>
    <property type="match status" value="1"/>
</dbReference>
<accession>A0A7L3E5Y1</accession>
<feature type="non-terminal residue" evidence="13">
    <location>
        <position position="1"/>
    </location>
</feature>
<dbReference type="SUPFAM" id="SSF49764">
    <property type="entry name" value="HSP20-like chaperones"/>
    <property type="match status" value="1"/>
</dbReference>
<keyword evidence="6" id="KW-0221">Differentiation</keyword>
<dbReference type="InterPro" id="IPR008978">
    <property type="entry name" value="HSP20-like_chaperone"/>
</dbReference>
<evidence type="ECO:0000256" key="10">
    <source>
        <dbReference type="PROSITE-ProRule" id="PRU00285"/>
    </source>
</evidence>
<dbReference type="InterPro" id="IPR037389">
    <property type="entry name" value="ODFP"/>
</dbReference>
<dbReference type="Gene3D" id="2.60.40.790">
    <property type="match status" value="1"/>
</dbReference>
<dbReference type="InterPro" id="IPR002068">
    <property type="entry name" value="A-crystallin/Hsp20_dom"/>
</dbReference>
<evidence type="ECO:0000256" key="4">
    <source>
        <dbReference type="ARBA" id="ARBA00019020"/>
    </source>
</evidence>
<evidence type="ECO:0000256" key="3">
    <source>
        <dbReference type="ARBA" id="ARBA00004300"/>
    </source>
</evidence>
<evidence type="ECO:0000256" key="6">
    <source>
        <dbReference type="ARBA" id="ARBA00022782"/>
    </source>
</evidence>
<evidence type="ECO:0000259" key="12">
    <source>
        <dbReference type="PROSITE" id="PS01031"/>
    </source>
</evidence>
<keyword evidence="8" id="KW-0744">Spermatogenesis</keyword>
<name>A0A7L3E5Y1_9PASS</name>